<feature type="signal peptide" evidence="1">
    <location>
        <begin position="1"/>
        <end position="16"/>
    </location>
</feature>
<evidence type="ECO:0000313" key="3">
    <source>
        <dbReference type="Proteomes" id="UP001283361"/>
    </source>
</evidence>
<keyword evidence="1" id="KW-0732">Signal</keyword>
<organism evidence="2 3">
    <name type="scientific">Elysia crispata</name>
    <name type="common">lettuce slug</name>
    <dbReference type="NCBI Taxonomy" id="231223"/>
    <lineage>
        <taxon>Eukaryota</taxon>
        <taxon>Metazoa</taxon>
        <taxon>Spiralia</taxon>
        <taxon>Lophotrochozoa</taxon>
        <taxon>Mollusca</taxon>
        <taxon>Gastropoda</taxon>
        <taxon>Heterobranchia</taxon>
        <taxon>Euthyneura</taxon>
        <taxon>Panpulmonata</taxon>
        <taxon>Sacoglossa</taxon>
        <taxon>Placobranchoidea</taxon>
        <taxon>Plakobranchidae</taxon>
        <taxon>Elysia</taxon>
    </lineage>
</organism>
<name>A0AAE1DJ78_9GAST</name>
<dbReference type="Proteomes" id="UP001283361">
    <property type="component" value="Unassembled WGS sequence"/>
</dbReference>
<evidence type="ECO:0000313" key="2">
    <source>
        <dbReference type="EMBL" id="KAK3771403.1"/>
    </source>
</evidence>
<gene>
    <name evidence="2" type="ORF">RRG08_050454</name>
</gene>
<accession>A0AAE1DJ78</accession>
<dbReference type="EMBL" id="JAWDGP010003742">
    <property type="protein sequence ID" value="KAK3771403.1"/>
    <property type="molecule type" value="Genomic_DNA"/>
</dbReference>
<reference evidence="2" key="1">
    <citation type="journal article" date="2023" name="G3 (Bethesda)">
        <title>A reference genome for the long-term kleptoplast-retaining sea slug Elysia crispata morphotype clarki.</title>
        <authorList>
            <person name="Eastman K.E."/>
            <person name="Pendleton A.L."/>
            <person name="Shaikh M.A."/>
            <person name="Suttiyut T."/>
            <person name="Ogas R."/>
            <person name="Tomko P."/>
            <person name="Gavelis G."/>
            <person name="Widhalm J.R."/>
            <person name="Wisecaver J.H."/>
        </authorList>
    </citation>
    <scope>NUCLEOTIDE SEQUENCE</scope>
    <source>
        <strain evidence="2">ECLA1</strain>
    </source>
</reference>
<sequence length="264" mass="29107">MLKVELPQILLSFTFGFLVLDHLVVGPFCERDSKSEQHHSLPILHRALERMSTTCLKRSVLVPVAKLASSSPVFLSSGNMAYLAPIVLCLVLAVETHAQGYYGGGYGYGRPEECTDVTRPCRMSLSLESDFGEPTLSSAHLCSCSHPSRCPTDLTQTDYVVSRRLVSSTYTTTLNMMFCNPVQPDRVCEGGETSVVLSGYLAIPDQLEVFNCSCEDGVPLQLNRRWRTANFKYMHEYVCDNQKVSYVVPTGTCGRDGSGGTRVL</sequence>
<protein>
    <submittedName>
        <fullName evidence="2">Uncharacterized protein</fullName>
    </submittedName>
</protein>
<comment type="caution">
    <text evidence="2">The sequence shown here is derived from an EMBL/GenBank/DDBJ whole genome shotgun (WGS) entry which is preliminary data.</text>
</comment>
<proteinExistence type="predicted"/>
<dbReference type="AlphaFoldDB" id="A0AAE1DJ78"/>
<evidence type="ECO:0000256" key="1">
    <source>
        <dbReference type="SAM" id="SignalP"/>
    </source>
</evidence>
<keyword evidence="3" id="KW-1185">Reference proteome</keyword>
<feature type="chain" id="PRO_5042022577" evidence="1">
    <location>
        <begin position="17"/>
        <end position="264"/>
    </location>
</feature>